<proteinExistence type="predicted"/>
<keyword evidence="8" id="KW-1185">Reference proteome</keyword>
<dbReference type="PATRIC" id="fig|1303518.3.peg.542"/>
<dbReference type="InterPro" id="IPR000555">
    <property type="entry name" value="JAMM/MPN+_dom"/>
</dbReference>
<dbReference type="HOGENOM" id="CLU_116765_4_0_0"/>
<dbReference type="FunFam" id="3.40.140.10:FF:000085">
    <property type="entry name" value="Mov34/MPN/PAD-1 family protein"/>
    <property type="match status" value="1"/>
</dbReference>
<protein>
    <submittedName>
        <fullName evidence="7">Predicted metal-dependent protease of the PAD1/JAB1 superfamily</fullName>
    </submittedName>
</protein>
<evidence type="ECO:0000256" key="3">
    <source>
        <dbReference type="ARBA" id="ARBA00022801"/>
    </source>
</evidence>
<keyword evidence="4" id="KW-0862">Zinc</keyword>
<evidence type="ECO:0000313" key="8">
    <source>
        <dbReference type="Proteomes" id="UP000014227"/>
    </source>
</evidence>
<evidence type="ECO:0000256" key="1">
    <source>
        <dbReference type="ARBA" id="ARBA00022670"/>
    </source>
</evidence>
<dbReference type="STRING" id="454171.CP488_00620"/>
<dbReference type="InterPro" id="IPR051929">
    <property type="entry name" value="VirAsm_ModProt"/>
</dbReference>
<dbReference type="GO" id="GO:0008235">
    <property type="term" value="F:metalloexopeptidase activity"/>
    <property type="evidence" value="ECO:0007669"/>
    <property type="project" value="TreeGrafter"/>
</dbReference>
<name>S0ESQ4_CHTCT</name>
<dbReference type="InParanoid" id="S0ESQ4"/>
<organism evidence="7 8">
    <name type="scientific">Chthonomonas calidirosea (strain DSM 23976 / ICMP 18418 / T49)</name>
    <dbReference type="NCBI Taxonomy" id="1303518"/>
    <lineage>
        <taxon>Bacteria</taxon>
        <taxon>Bacillati</taxon>
        <taxon>Armatimonadota</taxon>
        <taxon>Chthonomonadia</taxon>
        <taxon>Chthonomonadales</taxon>
        <taxon>Chthonomonadaceae</taxon>
        <taxon>Chthonomonas</taxon>
    </lineage>
</organism>
<dbReference type="OrthoDB" id="9802958at2"/>
<evidence type="ECO:0000256" key="2">
    <source>
        <dbReference type="ARBA" id="ARBA00022723"/>
    </source>
</evidence>
<reference evidence="8" key="1">
    <citation type="submission" date="2013-03" db="EMBL/GenBank/DDBJ databases">
        <title>Genome sequence of Chthonomonas calidirosea, the first sequenced genome from the Armatimonadetes phylum (formally candidate division OP10).</title>
        <authorList>
            <person name="Lee K.C.Y."/>
            <person name="Morgan X.C."/>
            <person name="Dunfield P.F."/>
            <person name="Tamas I."/>
            <person name="Houghton K.M."/>
            <person name="Vyssotski M."/>
            <person name="Ryan J.L.J."/>
            <person name="Lagutin K."/>
            <person name="McDonald I.R."/>
            <person name="Stott M.B."/>
        </authorList>
    </citation>
    <scope>NUCLEOTIDE SEQUENCE [LARGE SCALE GENOMIC DNA]</scope>
    <source>
        <strain evidence="8">DSM 23976 / ICMP 18418 / T49</strain>
    </source>
</reference>
<keyword evidence="5" id="KW-0482">Metalloprotease</keyword>
<evidence type="ECO:0000313" key="7">
    <source>
        <dbReference type="EMBL" id="CCW34366.1"/>
    </source>
</evidence>
<gene>
    <name evidence="7" type="ORF">CCALI_00533</name>
</gene>
<keyword evidence="1 7" id="KW-0645">Protease</keyword>
<dbReference type="EMBL" id="HF951689">
    <property type="protein sequence ID" value="CCW34366.1"/>
    <property type="molecule type" value="Genomic_DNA"/>
</dbReference>
<dbReference type="PANTHER" id="PTHR34858:SF1">
    <property type="entry name" value="CYSO-CYSTEINE PEPTIDASE"/>
    <property type="match status" value="1"/>
</dbReference>
<feature type="domain" description="JAB1/MPN/MOV34 metalloenzyme" evidence="6">
    <location>
        <begin position="1"/>
        <end position="151"/>
    </location>
</feature>
<dbReference type="RefSeq" id="WP_016481928.1">
    <property type="nucleotide sequence ID" value="NC_021487.1"/>
</dbReference>
<dbReference type="SUPFAM" id="SSF102712">
    <property type="entry name" value="JAB1/MPN domain"/>
    <property type="match status" value="1"/>
</dbReference>
<dbReference type="GO" id="GO:0006508">
    <property type="term" value="P:proteolysis"/>
    <property type="evidence" value="ECO:0007669"/>
    <property type="project" value="UniProtKB-KW"/>
</dbReference>
<dbReference type="Proteomes" id="UP000014227">
    <property type="component" value="Chromosome I"/>
</dbReference>
<accession>S0ESQ4</accession>
<dbReference type="SMART" id="SM00232">
    <property type="entry name" value="JAB_MPN"/>
    <property type="match status" value="1"/>
</dbReference>
<dbReference type="PANTHER" id="PTHR34858">
    <property type="entry name" value="CYSO-CYSTEINE PEPTIDASE"/>
    <property type="match status" value="1"/>
</dbReference>
<dbReference type="CDD" id="cd08070">
    <property type="entry name" value="MPN_like"/>
    <property type="match status" value="1"/>
</dbReference>
<dbReference type="eggNOG" id="COG1310">
    <property type="taxonomic scope" value="Bacteria"/>
</dbReference>
<dbReference type="Gene3D" id="3.40.140.10">
    <property type="entry name" value="Cytidine Deaminase, domain 2"/>
    <property type="match status" value="1"/>
</dbReference>
<dbReference type="AlphaFoldDB" id="S0ESQ4"/>
<dbReference type="InterPro" id="IPR028090">
    <property type="entry name" value="JAB_dom_prok"/>
</dbReference>
<evidence type="ECO:0000259" key="6">
    <source>
        <dbReference type="SMART" id="SM00232"/>
    </source>
</evidence>
<sequence>MIRIPKCVEEAIHTHGAKDYPRECVGALLGQLDGEIRIVQEARPLPNTFDPSWEASLRGEAIESVPGQERRYLVSPNTMFQLLREERKTGIKVLGFYHSHPDHPALPSDFDREWASPWYIYCILSVRRGEPQELTAWQLNEAGDAFLEEPIEIVSVHEEGRDNA</sequence>
<dbReference type="KEGG" id="ccz:CCALI_00533"/>
<keyword evidence="3" id="KW-0378">Hydrolase</keyword>
<evidence type="ECO:0000256" key="4">
    <source>
        <dbReference type="ARBA" id="ARBA00022833"/>
    </source>
</evidence>
<evidence type="ECO:0000256" key="5">
    <source>
        <dbReference type="ARBA" id="ARBA00023049"/>
    </source>
</evidence>
<dbReference type="GO" id="GO:0008270">
    <property type="term" value="F:zinc ion binding"/>
    <property type="evidence" value="ECO:0007669"/>
    <property type="project" value="TreeGrafter"/>
</dbReference>
<dbReference type="Pfam" id="PF14464">
    <property type="entry name" value="Prok-JAB"/>
    <property type="match status" value="1"/>
</dbReference>
<keyword evidence="2" id="KW-0479">Metal-binding</keyword>